<dbReference type="CDD" id="cd16098">
    <property type="entry name" value="FliS"/>
    <property type="match status" value="1"/>
</dbReference>
<dbReference type="Pfam" id="PF02561">
    <property type="entry name" value="FliS"/>
    <property type="match status" value="1"/>
</dbReference>
<evidence type="ECO:0000313" key="8">
    <source>
        <dbReference type="Proteomes" id="UP000218767"/>
    </source>
</evidence>
<dbReference type="Gene3D" id="1.20.120.340">
    <property type="entry name" value="Flagellar protein FliS"/>
    <property type="match status" value="1"/>
</dbReference>
<dbReference type="EMBL" id="NVUL01000004">
    <property type="protein sequence ID" value="PCI81630.1"/>
    <property type="molecule type" value="Genomic_DNA"/>
</dbReference>
<keyword evidence="7" id="KW-0969">Cilium</keyword>
<keyword evidence="3 6" id="KW-0963">Cytoplasm</keyword>
<keyword evidence="7" id="KW-0282">Flagellum</keyword>
<dbReference type="PANTHER" id="PTHR34773:SF1">
    <property type="entry name" value="FLAGELLAR SECRETION CHAPERONE FLIS"/>
    <property type="match status" value="1"/>
</dbReference>
<dbReference type="GO" id="GO:0071973">
    <property type="term" value="P:bacterial-type flagellum-dependent cell motility"/>
    <property type="evidence" value="ECO:0007669"/>
    <property type="project" value="TreeGrafter"/>
</dbReference>
<comment type="caution">
    <text evidence="7">The sequence shown here is derived from an EMBL/GenBank/DDBJ whole genome shotgun (WGS) entry which is preliminary data.</text>
</comment>
<dbReference type="PIRSF" id="PIRSF039090">
    <property type="entry name" value="Flis"/>
    <property type="match status" value="1"/>
</dbReference>
<evidence type="ECO:0000256" key="4">
    <source>
        <dbReference type="ARBA" id="ARBA00022795"/>
    </source>
</evidence>
<dbReference type="NCBIfam" id="TIGR00208">
    <property type="entry name" value="fliS"/>
    <property type="match status" value="1"/>
</dbReference>
<dbReference type="InterPro" id="IPR003713">
    <property type="entry name" value="FliS"/>
</dbReference>
<keyword evidence="5" id="KW-0143">Chaperone</keyword>
<organism evidence="7 8">
    <name type="scientific">SAR86 cluster bacterium</name>
    <dbReference type="NCBI Taxonomy" id="2030880"/>
    <lineage>
        <taxon>Bacteria</taxon>
        <taxon>Pseudomonadati</taxon>
        <taxon>Pseudomonadota</taxon>
        <taxon>Gammaproteobacteria</taxon>
        <taxon>SAR86 cluster</taxon>
    </lineage>
</organism>
<gene>
    <name evidence="7" type="primary">fliS</name>
    <name evidence="7" type="ORF">COB20_01370</name>
</gene>
<proteinExistence type="inferred from homology"/>
<accession>A0A2A4XGB9</accession>
<dbReference type="AlphaFoldDB" id="A0A2A4XGB9"/>
<dbReference type="PANTHER" id="PTHR34773">
    <property type="entry name" value="FLAGELLAR SECRETION CHAPERONE FLIS"/>
    <property type="match status" value="1"/>
</dbReference>
<protein>
    <recommendedName>
        <fullName evidence="6">Flagellar secretion chaperone FliS</fullName>
    </recommendedName>
</protein>
<keyword evidence="4 6" id="KW-1005">Bacterial flagellum biogenesis</keyword>
<evidence type="ECO:0000256" key="5">
    <source>
        <dbReference type="ARBA" id="ARBA00023186"/>
    </source>
</evidence>
<comment type="subcellular location">
    <subcellularLocation>
        <location evidence="1 6">Cytoplasm</location>
        <location evidence="1 6">Cytosol</location>
    </subcellularLocation>
</comment>
<evidence type="ECO:0000256" key="2">
    <source>
        <dbReference type="ARBA" id="ARBA00008787"/>
    </source>
</evidence>
<dbReference type="GO" id="GO:0005829">
    <property type="term" value="C:cytosol"/>
    <property type="evidence" value="ECO:0007669"/>
    <property type="project" value="UniProtKB-SubCell"/>
</dbReference>
<name>A0A2A4XGB9_9GAMM</name>
<keyword evidence="7" id="KW-0966">Cell projection</keyword>
<reference evidence="8" key="1">
    <citation type="submission" date="2017-08" db="EMBL/GenBank/DDBJ databases">
        <title>A dynamic microbial community with high functional redundancy inhabits the cold, oxic subseafloor aquifer.</title>
        <authorList>
            <person name="Tully B.J."/>
            <person name="Wheat C.G."/>
            <person name="Glazer B.T."/>
            <person name="Huber J.A."/>
        </authorList>
    </citation>
    <scope>NUCLEOTIDE SEQUENCE [LARGE SCALE GENOMIC DNA]</scope>
</reference>
<dbReference type="InterPro" id="IPR036584">
    <property type="entry name" value="FliS_sf"/>
</dbReference>
<dbReference type="GO" id="GO:0044780">
    <property type="term" value="P:bacterial-type flagellum assembly"/>
    <property type="evidence" value="ECO:0007669"/>
    <property type="project" value="InterPro"/>
</dbReference>
<evidence type="ECO:0000256" key="3">
    <source>
        <dbReference type="ARBA" id="ARBA00022490"/>
    </source>
</evidence>
<evidence type="ECO:0000313" key="7">
    <source>
        <dbReference type="EMBL" id="PCI81630.1"/>
    </source>
</evidence>
<dbReference type="SUPFAM" id="SSF101116">
    <property type="entry name" value="Flagellar export chaperone FliS"/>
    <property type="match status" value="1"/>
</dbReference>
<dbReference type="Proteomes" id="UP000218767">
    <property type="component" value="Unassembled WGS sequence"/>
</dbReference>
<sequence length="150" mass="16617">MSQFISSGRSNRYSTMQVANMYNYDALNEYQQIDIQSKVSNSTPHSLVSMLLQGVLDKLAKASGAIQRKDIAERGQAISESIRIIDNLRASLDLVSGGTIATGLASLYDYMERRLVEANAQSNEQIVEEVVTLINEIKSAWDTISTKQPQ</sequence>
<comment type="similarity">
    <text evidence="2 6">Belongs to the FliS family.</text>
</comment>
<evidence type="ECO:0000256" key="6">
    <source>
        <dbReference type="PIRNR" id="PIRNR039090"/>
    </source>
</evidence>
<evidence type="ECO:0000256" key="1">
    <source>
        <dbReference type="ARBA" id="ARBA00004514"/>
    </source>
</evidence>